<gene>
    <name evidence="3" type="ORF">Sste5346_001485</name>
</gene>
<evidence type="ECO:0000313" key="4">
    <source>
        <dbReference type="Proteomes" id="UP001583186"/>
    </source>
</evidence>
<sequence length="291" mass="31906">MDQVWPVASTFVRHVVPPALAVAFAGWLLLAHNPLLLDCAAFWTERLVVRTKWFLQYIRWVAIVIPQVYQLPPQAPPTLPPEAPRAWRLCSNGDHSNAEETHIVVCEHFRKILGAILIAAVLSWAAAPTPSPSFISADVVININNPAKADVETDTEDNDDSTYDYASDYLPPRHYRRPPSEVPHGADPRVRIPRNVPSPEQRDVVVCKSTPSTPRREFPPIGASGFAAARKAARAAQNAAADQWVLALRKRMMDENSEAKGLSVGSLHGDKDDEFALVRSAVGLGCSACGE</sequence>
<evidence type="ECO:0000313" key="3">
    <source>
        <dbReference type="EMBL" id="KAL1902504.1"/>
    </source>
</evidence>
<accession>A0ABR3ZQP5</accession>
<keyword evidence="2" id="KW-0812">Transmembrane</keyword>
<keyword evidence="2" id="KW-1133">Transmembrane helix</keyword>
<reference evidence="3 4" key="1">
    <citation type="journal article" date="2024" name="IMA Fungus">
        <title>IMA Genome - F19 : A genome assembly and annotation guide to empower mycologists, including annotated draft genome sequences of Ceratocystis pirilliformis, Diaporthe australafricana, Fusarium ophioides, Paecilomyces lecythidis, and Sporothrix stenoceras.</title>
        <authorList>
            <person name="Aylward J."/>
            <person name="Wilson A.M."/>
            <person name="Visagie C.M."/>
            <person name="Spraker J."/>
            <person name="Barnes I."/>
            <person name="Buitendag C."/>
            <person name="Ceriani C."/>
            <person name="Del Mar Angel L."/>
            <person name="du Plessis D."/>
            <person name="Fuchs T."/>
            <person name="Gasser K."/>
            <person name="Kramer D."/>
            <person name="Li W."/>
            <person name="Munsamy K."/>
            <person name="Piso A."/>
            <person name="Price J.L."/>
            <person name="Sonnekus B."/>
            <person name="Thomas C."/>
            <person name="van der Nest A."/>
            <person name="van Dijk A."/>
            <person name="van Heerden A."/>
            <person name="van Vuuren N."/>
            <person name="Yilmaz N."/>
            <person name="Duong T.A."/>
            <person name="van der Merwe N.A."/>
            <person name="Wingfield M.J."/>
            <person name="Wingfield B.D."/>
        </authorList>
    </citation>
    <scope>NUCLEOTIDE SEQUENCE [LARGE SCALE GENOMIC DNA]</scope>
    <source>
        <strain evidence="3 4">CMW 5346</strain>
    </source>
</reference>
<evidence type="ECO:0000256" key="2">
    <source>
        <dbReference type="SAM" id="Phobius"/>
    </source>
</evidence>
<evidence type="ECO:0000256" key="1">
    <source>
        <dbReference type="SAM" id="MobiDB-lite"/>
    </source>
</evidence>
<feature type="compositionally biased region" description="Acidic residues" evidence="1">
    <location>
        <begin position="152"/>
        <end position="162"/>
    </location>
</feature>
<keyword evidence="2" id="KW-0472">Membrane</keyword>
<organism evidence="3 4">
    <name type="scientific">Sporothrix stenoceras</name>
    <dbReference type="NCBI Taxonomy" id="5173"/>
    <lineage>
        <taxon>Eukaryota</taxon>
        <taxon>Fungi</taxon>
        <taxon>Dikarya</taxon>
        <taxon>Ascomycota</taxon>
        <taxon>Pezizomycotina</taxon>
        <taxon>Sordariomycetes</taxon>
        <taxon>Sordariomycetidae</taxon>
        <taxon>Ophiostomatales</taxon>
        <taxon>Ophiostomataceae</taxon>
        <taxon>Sporothrix</taxon>
    </lineage>
</organism>
<dbReference type="Proteomes" id="UP001583186">
    <property type="component" value="Unassembled WGS sequence"/>
</dbReference>
<name>A0ABR3ZQP5_9PEZI</name>
<proteinExistence type="predicted"/>
<dbReference type="EMBL" id="JAWCUI010000005">
    <property type="protein sequence ID" value="KAL1902504.1"/>
    <property type="molecule type" value="Genomic_DNA"/>
</dbReference>
<feature type="region of interest" description="Disordered" evidence="1">
    <location>
        <begin position="150"/>
        <end position="203"/>
    </location>
</feature>
<protein>
    <submittedName>
        <fullName evidence="3">Uncharacterized protein</fullName>
    </submittedName>
</protein>
<comment type="caution">
    <text evidence="3">The sequence shown here is derived from an EMBL/GenBank/DDBJ whole genome shotgun (WGS) entry which is preliminary data.</text>
</comment>
<feature type="transmembrane region" description="Helical" evidence="2">
    <location>
        <begin position="20"/>
        <end position="43"/>
    </location>
</feature>
<keyword evidence="4" id="KW-1185">Reference proteome</keyword>